<name>A0A7M7JZ72_VARDE</name>
<dbReference type="OMA" id="GIQWVPL"/>
<dbReference type="SUPFAM" id="SSF52799">
    <property type="entry name" value="(Phosphotyrosine protein) phosphatases II"/>
    <property type="match status" value="1"/>
</dbReference>
<organism evidence="13 14">
    <name type="scientific">Varroa destructor</name>
    <name type="common">Honeybee mite</name>
    <dbReference type="NCBI Taxonomy" id="109461"/>
    <lineage>
        <taxon>Eukaryota</taxon>
        <taxon>Metazoa</taxon>
        <taxon>Ecdysozoa</taxon>
        <taxon>Arthropoda</taxon>
        <taxon>Chelicerata</taxon>
        <taxon>Arachnida</taxon>
        <taxon>Acari</taxon>
        <taxon>Parasitiformes</taxon>
        <taxon>Mesostigmata</taxon>
        <taxon>Gamasina</taxon>
        <taxon>Dermanyssoidea</taxon>
        <taxon>Varroidae</taxon>
        <taxon>Varroa</taxon>
    </lineage>
</organism>
<keyword evidence="7" id="KW-0968">Cytoplasmic vesicle</keyword>
<dbReference type="RefSeq" id="XP_022655002.1">
    <property type="nucleotide sequence ID" value="XM_022799267.1"/>
</dbReference>
<feature type="compositionally biased region" description="Basic and acidic residues" evidence="8">
    <location>
        <begin position="479"/>
        <end position="489"/>
    </location>
</feature>
<accession>A0A7M7JZ72</accession>
<evidence type="ECO:0000256" key="8">
    <source>
        <dbReference type="SAM" id="MobiDB-lite"/>
    </source>
</evidence>
<dbReference type="InParanoid" id="A0A7M7JZ72"/>
<feature type="compositionally biased region" description="Basic and acidic residues" evidence="8">
    <location>
        <begin position="452"/>
        <end position="471"/>
    </location>
</feature>
<reference evidence="13" key="1">
    <citation type="submission" date="2021-01" db="UniProtKB">
        <authorList>
            <consortium name="EnsemblMetazoa"/>
        </authorList>
    </citation>
    <scope>IDENTIFICATION</scope>
</reference>
<feature type="region of interest" description="Disordered" evidence="8">
    <location>
        <begin position="740"/>
        <end position="780"/>
    </location>
</feature>
<dbReference type="InterPro" id="IPR033522">
    <property type="entry name" value="IA-2/IA-2_beta"/>
</dbReference>
<evidence type="ECO:0000259" key="11">
    <source>
        <dbReference type="PROSITE" id="PS50055"/>
    </source>
</evidence>
<dbReference type="InterPro" id="IPR029021">
    <property type="entry name" value="Prot-tyrosine_phosphatase-like"/>
</dbReference>
<evidence type="ECO:0000313" key="13">
    <source>
        <dbReference type="EnsemblMetazoa" id="XP_022654980"/>
    </source>
</evidence>
<evidence type="ECO:0000256" key="6">
    <source>
        <dbReference type="ARBA" id="ARBA00023180"/>
    </source>
</evidence>
<dbReference type="GO" id="GO:0030141">
    <property type="term" value="C:secretory granule"/>
    <property type="evidence" value="ECO:0007669"/>
    <property type="project" value="InterPro"/>
</dbReference>
<feature type="signal peptide" evidence="10">
    <location>
        <begin position="1"/>
        <end position="30"/>
    </location>
</feature>
<dbReference type="GeneID" id="111247817"/>
<evidence type="ECO:0000313" key="14">
    <source>
        <dbReference type="Proteomes" id="UP000594260"/>
    </source>
</evidence>
<dbReference type="EnsemblMetazoa" id="XM_022799267">
    <property type="protein sequence ID" value="XP_022655002"/>
    <property type="gene ID" value="LOC111247817"/>
</dbReference>
<comment type="subcellular location">
    <subcellularLocation>
        <location evidence="1">Cytoplasmic vesicle membrane</location>
        <topology evidence="1">Single-pass type I membrane protein</topology>
    </subcellularLocation>
</comment>
<evidence type="ECO:0000256" key="3">
    <source>
        <dbReference type="ARBA" id="ARBA00022729"/>
    </source>
</evidence>
<dbReference type="Gene3D" id="3.30.70.2470">
    <property type="entry name" value="Protein-tyrosine phosphatase receptor IA-2 ectodomain"/>
    <property type="match status" value="1"/>
</dbReference>
<dbReference type="GO" id="GO:0004725">
    <property type="term" value="F:protein tyrosine phosphatase activity"/>
    <property type="evidence" value="ECO:0007669"/>
    <property type="project" value="InterPro"/>
</dbReference>
<dbReference type="KEGG" id="vde:111247817"/>
<dbReference type="Proteomes" id="UP000594260">
    <property type="component" value="Unplaced"/>
</dbReference>
<dbReference type="PRINTS" id="PR00700">
    <property type="entry name" value="PRTYPHPHTASE"/>
</dbReference>
<dbReference type="GO" id="GO:0048666">
    <property type="term" value="P:neuron development"/>
    <property type="evidence" value="ECO:0007669"/>
    <property type="project" value="UniProtKB-ARBA"/>
</dbReference>
<proteinExistence type="predicted"/>
<dbReference type="CTD" id="33277"/>
<sequence length="1074" mass="119323">MCNVITKARKKWALFTLVVTSAAVLETGRAVNAYGCLFDESVCSNIEICADDGVFGVCRGPGDPPERSSLSSGTTSIRLLESELARLWSEGYRWPDEYTQCVVRQLLEGARQGAAAALYDPGYCAHALKLALPAINGDVTLQLSNVDPADQAFIRFTPNLLIDDGSSGRPRLRPNYEIAGTFADEVFTPPLVSATPSAEGHDPERELRRLEALTSVGLSTGGNGISSSISDNNGAIGNDFLPPEATRKGQDKDDDGSKSGNKRTRAANVDEITDSKDDLEEQEDNRFARDVQENLWRGRSSLTDGIYKHQQLRSDQIIDDVEDEEGIVGNLPHPIEKRSRPIGEWIWSDDDRHADTKDPKTDNLELLLNLMQQYDQDQTEISEDDEQNLKAEAIFRRRNKENDYSSLEDPESIALSSAGESDQDEQNNVPSDQETPLDMLMSRAPDNSDLVGELRVRGDPFIRPMRLDTKKPGPGYYYHEPEEGQNEREYQKEMRRLQQKMLSEKSIDGDDLIEALNEINQNGQKREIEIVGVPPSRVPERHAAGVAPLDPYHTDRGVEAIDANTAYLVVKNINTGSTVKDNDAIRLALALEKIFGLPTGTISQVRLNGSQVDFKLLPNEKGLNASEMIRLVGDKNGEILRATNLSISSGGIGERVKYEVISPRSNDLFLFTFVVCGSVVGVLLAISVIYIVRRHQLSRDKLHGLNGEDDPLAKFDYQDLCRQRMVDSGSGKEGALAAAMEAGRAPDKGSPKKVKIASQQSHDSSRSSTSSWSEEPVAPNMDISTGHMILSYMEDHLKSKNRLDEEWEGLCAYETDPSSTSIAEKSENAKKNRYMHALPYDHARVILSESSNAEDSDYINASAITDHDPRNPAYIATQGPLPHTASDFWQMVWEQGSVVIVTLTRLMENGVAMCHRYWPEEGSEVYSLYEVHLVSEHVWCDDYLVRSFYLKNLNTSETRTVTQFHFLSWPEAGVPPSAKALLDFRRKVNKSYRGRSCPIVVHCSDGSGRTGTYILADMVLNRIAKGAKEIDVAATLEHVRDQRANMVRTKAQFEFVLTAIAEEVHAILKALSKE</sequence>
<dbReference type="GO" id="GO:0051046">
    <property type="term" value="P:regulation of secretion"/>
    <property type="evidence" value="ECO:0007669"/>
    <property type="project" value="TreeGrafter"/>
</dbReference>
<feature type="region of interest" description="Disordered" evidence="8">
    <location>
        <begin position="221"/>
        <end position="286"/>
    </location>
</feature>
<dbReference type="EnsemblMetazoa" id="XM_022799260">
    <property type="protein sequence ID" value="XP_022654995"/>
    <property type="gene ID" value="LOC111247817"/>
</dbReference>
<evidence type="ECO:0000256" key="5">
    <source>
        <dbReference type="ARBA" id="ARBA00023136"/>
    </source>
</evidence>
<protein>
    <recommendedName>
        <fullName evidence="15">Receptor-type tyrosine-protein phosphatase N2</fullName>
    </recommendedName>
</protein>
<dbReference type="RefSeq" id="XP_022655009.1">
    <property type="nucleotide sequence ID" value="XM_022799274.1"/>
</dbReference>
<feature type="compositionally biased region" description="Low complexity" evidence="8">
    <location>
        <begin position="758"/>
        <end position="773"/>
    </location>
</feature>
<evidence type="ECO:0008006" key="15">
    <source>
        <dbReference type="Google" id="ProtNLM"/>
    </source>
</evidence>
<dbReference type="FunCoup" id="A0A7M7JZ72">
    <property type="interactions" value="66"/>
</dbReference>
<dbReference type="AlphaFoldDB" id="A0A7M7JZ72"/>
<evidence type="ECO:0000256" key="7">
    <source>
        <dbReference type="ARBA" id="ARBA00023329"/>
    </source>
</evidence>
<dbReference type="EnsemblMetazoa" id="XM_022799245">
    <property type="protein sequence ID" value="XP_022654980"/>
    <property type="gene ID" value="LOC111247817"/>
</dbReference>
<feature type="compositionally biased region" description="Polar residues" evidence="8">
    <location>
        <begin position="414"/>
        <end position="434"/>
    </location>
</feature>
<dbReference type="InterPro" id="IPR016130">
    <property type="entry name" value="Tyr_Pase_AS"/>
</dbReference>
<dbReference type="InterPro" id="IPR003595">
    <property type="entry name" value="Tyr_Pase_cat"/>
</dbReference>
<evidence type="ECO:0000256" key="9">
    <source>
        <dbReference type="SAM" id="Phobius"/>
    </source>
</evidence>
<evidence type="ECO:0000256" key="1">
    <source>
        <dbReference type="ARBA" id="ARBA00004358"/>
    </source>
</evidence>
<feature type="domain" description="Tyrosine specific protein phosphatases" evidence="12">
    <location>
        <begin position="982"/>
        <end position="1054"/>
    </location>
</feature>
<dbReference type="EnsemblMetazoa" id="XM_022799253">
    <property type="protein sequence ID" value="XP_022654988"/>
    <property type="gene ID" value="LOC111247817"/>
</dbReference>
<feature type="compositionally biased region" description="Low complexity" evidence="8">
    <location>
        <begin position="225"/>
        <end position="238"/>
    </location>
</feature>
<dbReference type="RefSeq" id="XP_022654995.1">
    <property type="nucleotide sequence ID" value="XM_022799260.1"/>
</dbReference>
<dbReference type="InterPro" id="IPR000242">
    <property type="entry name" value="PTP_cat"/>
</dbReference>
<keyword evidence="14" id="KW-1185">Reference proteome</keyword>
<dbReference type="Pfam" id="PF00102">
    <property type="entry name" value="Y_phosphatase"/>
    <property type="match status" value="1"/>
</dbReference>
<dbReference type="PANTHER" id="PTHR46106:SF4">
    <property type="entry name" value="IA-2 PROTEIN TYROSINE PHOSPHATASE, ISOFORM C"/>
    <property type="match status" value="1"/>
</dbReference>
<keyword evidence="4 9" id="KW-1133">Transmembrane helix</keyword>
<dbReference type="SMART" id="SM00404">
    <property type="entry name" value="PTPc_motif"/>
    <property type="match status" value="1"/>
</dbReference>
<dbReference type="PROSITE" id="PS50055">
    <property type="entry name" value="TYR_PHOSPHATASE_PTP"/>
    <property type="match status" value="1"/>
</dbReference>
<dbReference type="PROSITE" id="PS50056">
    <property type="entry name" value="TYR_PHOSPHATASE_2"/>
    <property type="match status" value="1"/>
</dbReference>
<dbReference type="GO" id="GO:0030658">
    <property type="term" value="C:transport vesicle membrane"/>
    <property type="evidence" value="ECO:0007669"/>
    <property type="project" value="UniProtKB-SubCell"/>
</dbReference>
<evidence type="ECO:0000256" key="10">
    <source>
        <dbReference type="SAM" id="SignalP"/>
    </source>
</evidence>
<feature type="chain" id="PRO_5036207260" description="Receptor-type tyrosine-protein phosphatase N2" evidence="10">
    <location>
        <begin position="31"/>
        <end position="1074"/>
    </location>
</feature>
<feature type="domain" description="Tyrosine-protein phosphatase" evidence="11">
    <location>
        <begin position="803"/>
        <end position="1063"/>
    </location>
</feature>
<evidence type="ECO:0000259" key="12">
    <source>
        <dbReference type="PROSITE" id="PS50056"/>
    </source>
</evidence>
<feature type="region of interest" description="Disordered" evidence="8">
    <location>
        <begin position="401"/>
        <end position="489"/>
    </location>
</feature>
<keyword evidence="3 10" id="KW-0732">Signal</keyword>
<dbReference type="PANTHER" id="PTHR46106">
    <property type="entry name" value="IA-2 PROTEIN TYROSINE PHOSPHATASE, ISOFORM C"/>
    <property type="match status" value="1"/>
</dbReference>
<dbReference type="FunFam" id="3.90.190.10:FF:000017">
    <property type="entry name" value="receptor-type tyrosine-protein phosphatase-like N isoform X2"/>
    <property type="match status" value="1"/>
</dbReference>
<dbReference type="GO" id="GO:0045202">
    <property type="term" value="C:synapse"/>
    <property type="evidence" value="ECO:0007669"/>
    <property type="project" value="UniProtKB-SubCell"/>
</dbReference>
<keyword evidence="5 9" id="KW-0472">Membrane</keyword>
<keyword evidence="2 9" id="KW-0812">Transmembrane</keyword>
<dbReference type="EnsemblMetazoa" id="XM_022799274">
    <property type="protein sequence ID" value="XP_022655009"/>
    <property type="gene ID" value="LOC111247817"/>
</dbReference>
<dbReference type="SMART" id="SM00194">
    <property type="entry name" value="PTPc"/>
    <property type="match status" value="1"/>
</dbReference>
<dbReference type="PROSITE" id="PS00383">
    <property type="entry name" value="TYR_PHOSPHATASE_1"/>
    <property type="match status" value="1"/>
</dbReference>
<evidence type="ECO:0000256" key="4">
    <source>
        <dbReference type="ARBA" id="ARBA00022989"/>
    </source>
</evidence>
<keyword evidence="6" id="KW-0325">Glycoprotein</keyword>
<feature type="transmembrane region" description="Helical" evidence="9">
    <location>
        <begin position="668"/>
        <end position="692"/>
    </location>
</feature>
<dbReference type="InterPro" id="IPR000387">
    <property type="entry name" value="Tyr_Pase_dom"/>
</dbReference>
<feature type="compositionally biased region" description="Basic and acidic residues" evidence="8">
    <location>
        <begin position="245"/>
        <end position="257"/>
    </location>
</feature>
<dbReference type="RefSeq" id="XP_022654980.1">
    <property type="nucleotide sequence ID" value="XM_022799245.1"/>
</dbReference>
<dbReference type="InterPro" id="IPR038112">
    <property type="entry name" value="Receptor_IA-2_ectodomain_sf"/>
</dbReference>
<dbReference type="RefSeq" id="XP_022654988.1">
    <property type="nucleotide sequence ID" value="XM_022799253.1"/>
</dbReference>
<dbReference type="OrthoDB" id="9880441at2759"/>
<dbReference type="Gene3D" id="3.90.190.10">
    <property type="entry name" value="Protein tyrosine phosphatase superfamily"/>
    <property type="match status" value="1"/>
</dbReference>
<evidence type="ECO:0000256" key="2">
    <source>
        <dbReference type="ARBA" id="ARBA00022692"/>
    </source>
</evidence>